<reference evidence="2" key="1">
    <citation type="submission" date="2017-02" db="UniProtKB">
        <authorList>
            <consortium name="WormBaseParasite"/>
        </authorList>
    </citation>
    <scope>IDENTIFICATION</scope>
</reference>
<evidence type="ECO:0000313" key="1">
    <source>
        <dbReference type="Proteomes" id="UP000036681"/>
    </source>
</evidence>
<dbReference type="WBParaSite" id="ALUE_0000221701-mRNA-1">
    <property type="protein sequence ID" value="ALUE_0000221701-mRNA-1"/>
    <property type="gene ID" value="ALUE_0000221701"/>
</dbReference>
<dbReference type="Proteomes" id="UP000036681">
    <property type="component" value="Unplaced"/>
</dbReference>
<name>A0A0M3HL22_ASCLU</name>
<organism evidence="1 2">
    <name type="scientific">Ascaris lumbricoides</name>
    <name type="common">Giant roundworm</name>
    <dbReference type="NCBI Taxonomy" id="6252"/>
    <lineage>
        <taxon>Eukaryota</taxon>
        <taxon>Metazoa</taxon>
        <taxon>Ecdysozoa</taxon>
        <taxon>Nematoda</taxon>
        <taxon>Chromadorea</taxon>
        <taxon>Rhabditida</taxon>
        <taxon>Spirurina</taxon>
        <taxon>Ascaridomorpha</taxon>
        <taxon>Ascaridoidea</taxon>
        <taxon>Ascarididae</taxon>
        <taxon>Ascaris</taxon>
    </lineage>
</organism>
<keyword evidence="1" id="KW-1185">Reference proteome</keyword>
<sequence>MIESLNEAISQSSLSTEAKDAFNHLDEIASDQSQTFGDEMQKIASYMQSLPDETRQEMHEFAANAIKSAIHTDN</sequence>
<accession>A0A0M3HL22</accession>
<protein>
    <submittedName>
        <fullName evidence="2">HrpF protein</fullName>
    </submittedName>
</protein>
<dbReference type="AlphaFoldDB" id="A0A0M3HL22"/>
<proteinExistence type="predicted"/>
<evidence type="ECO:0000313" key="2">
    <source>
        <dbReference type="WBParaSite" id="ALUE_0000221701-mRNA-1"/>
    </source>
</evidence>